<feature type="transmembrane region" description="Helical" evidence="24">
    <location>
        <begin position="135"/>
        <end position="154"/>
    </location>
</feature>
<dbReference type="EC" id="2.7.7.41" evidence="6"/>
<dbReference type="STRING" id="1850252.LPB136_00610"/>
<evidence type="ECO:0000256" key="19">
    <source>
        <dbReference type="ARBA" id="ARBA00031825"/>
    </source>
</evidence>
<dbReference type="KEGG" id="ten:LPB136_00610"/>
<dbReference type="PANTHER" id="PTHR46382:SF1">
    <property type="entry name" value="PHOSPHATIDATE CYTIDYLYLTRANSFERASE"/>
    <property type="match status" value="1"/>
</dbReference>
<sequence length="264" mass="29973">MSNLITRATSGVIYILLFLAAILYSKESYVILITIFGLLSVWEFSKLVKLNSIVPYLFVGFLGYAAYAKNDNKLIWILLAFCLICGIRLIIYLYSKKNSYPTHNFEKLDLSVRYIAFSFFFLILIPFTTGNYNPYIIIGILVLIWVNDSFAYLIGKNFGKHKLFEKVSPRKTIEGFIGGLIFSSLSAIILSKYIPVFSTLNWVIIALITSVFGTLGDLVESKFKRQAKVKDSGSIMPGHGGILDRLDSLFFLAPFVYLYINYFI</sequence>
<accession>A0A1L3JFW5</accession>
<feature type="transmembrane region" description="Helical" evidence="24">
    <location>
        <begin position="12"/>
        <end position="38"/>
    </location>
</feature>
<evidence type="ECO:0000256" key="12">
    <source>
        <dbReference type="ARBA" id="ARBA00022695"/>
    </source>
</evidence>
<dbReference type="AlphaFoldDB" id="A0A1L3JFW5"/>
<protein>
    <recommendedName>
        <fullName evidence="7">Phosphatidate cytidylyltransferase</fullName>
        <ecNumber evidence="6">2.7.7.41</ecNumber>
    </recommendedName>
    <alternativeName>
        <fullName evidence="20">CDP-DAG synthase</fullName>
    </alternativeName>
    <alternativeName>
        <fullName evidence="22">CDP-DG synthase</fullName>
    </alternativeName>
    <alternativeName>
        <fullName evidence="18">CDP-diacylglycerol synthase</fullName>
    </alternativeName>
    <alternativeName>
        <fullName evidence="21">CDP-diglyceride pyrophosphorylase</fullName>
    </alternativeName>
    <alternativeName>
        <fullName evidence="23">CDP-diglyceride synthase</fullName>
    </alternativeName>
    <alternativeName>
        <fullName evidence="19">CTP:phosphatidate cytidylyltransferase</fullName>
    </alternativeName>
</protein>
<keyword evidence="14" id="KW-0443">Lipid metabolism</keyword>
<evidence type="ECO:0000256" key="6">
    <source>
        <dbReference type="ARBA" id="ARBA00012487"/>
    </source>
</evidence>
<evidence type="ECO:0000256" key="11">
    <source>
        <dbReference type="ARBA" id="ARBA00022692"/>
    </source>
</evidence>
<evidence type="ECO:0000256" key="22">
    <source>
        <dbReference type="ARBA" id="ARBA00032743"/>
    </source>
</evidence>
<comment type="subcellular location">
    <subcellularLocation>
        <location evidence="2">Cell membrane</location>
        <topology evidence="2">Multi-pass membrane protein</topology>
    </subcellularLocation>
</comment>
<dbReference type="EMBL" id="CP018155">
    <property type="protein sequence ID" value="APG63963.1"/>
    <property type="molecule type" value="Genomic_DNA"/>
</dbReference>
<keyword evidence="11 24" id="KW-0812">Transmembrane</keyword>
<evidence type="ECO:0000256" key="1">
    <source>
        <dbReference type="ARBA" id="ARBA00001698"/>
    </source>
</evidence>
<evidence type="ECO:0000256" key="9">
    <source>
        <dbReference type="ARBA" id="ARBA00022516"/>
    </source>
</evidence>
<evidence type="ECO:0000256" key="24">
    <source>
        <dbReference type="SAM" id="Phobius"/>
    </source>
</evidence>
<dbReference type="Pfam" id="PF01148">
    <property type="entry name" value="CTP_transf_1"/>
    <property type="match status" value="1"/>
</dbReference>
<evidence type="ECO:0000313" key="26">
    <source>
        <dbReference type="Proteomes" id="UP000181898"/>
    </source>
</evidence>
<comment type="catalytic activity">
    <reaction evidence="1">
        <text>a 1,2-diacyl-sn-glycero-3-phosphate + CTP + H(+) = a CDP-1,2-diacyl-sn-glycerol + diphosphate</text>
        <dbReference type="Rhea" id="RHEA:16229"/>
        <dbReference type="ChEBI" id="CHEBI:15378"/>
        <dbReference type="ChEBI" id="CHEBI:33019"/>
        <dbReference type="ChEBI" id="CHEBI:37563"/>
        <dbReference type="ChEBI" id="CHEBI:58332"/>
        <dbReference type="ChEBI" id="CHEBI:58608"/>
        <dbReference type="EC" id="2.7.7.41"/>
    </reaction>
</comment>
<evidence type="ECO:0000256" key="23">
    <source>
        <dbReference type="ARBA" id="ARBA00033406"/>
    </source>
</evidence>
<evidence type="ECO:0000256" key="5">
    <source>
        <dbReference type="ARBA" id="ARBA00010185"/>
    </source>
</evidence>
<evidence type="ECO:0000256" key="20">
    <source>
        <dbReference type="ARBA" id="ARBA00032253"/>
    </source>
</evidence>
<evidence type="ECO:0000256" key="16">
    <source>
        <dbReference type="ARBA" id="ARBA00023209"/>
    </source>
</evidence>
<feature type="transmembrane region" description="Helical" evidence="24">
    <location>
        <begin position="110"/>
        <end position="129"/>
    </location>
</feature>
<keyword evidence="15 24" id="KW-0472">Membrane</keyword>
<evidence type="ECO:0000256" key="13">
    <source>
        <dbReference type="ARBA" id="ARBA00022989"/>
    </source>
</evidence>
<feature type="transmembrane region" description="Helical" evidence="24">
    <location>
        <begin position="175"/>
        <end position="194"/>
    </location>
</feature>
<keyword evidence="26" id="KW-1185">Reference proteome</keyword>
<evidence type="ECO:0000256" key="3">
    <source>
        <dbReference type="ARBA" id="ARBA00005119"/>
    </source>
</evidence>
<keyword evidence="8" id="KW-1003">Cell membrane</keyword>
<comment type="similarity">
    <text evidence="5">Belongs to the CDS family.</text>
</comment>
<dbReference type="OrthoDB" id="9799199at2"/>
<feature type="transmembrane region" description="Helical" evidence="24">
    <location>
        <begin position="240"/>
        <end position="260"/>
    </location>
</feature>
<dbReference type="GO" id="GO:0005886">
    <property type="term" value="C:plasma membrane"/>
    <property type="evidence" value="ECO:0007669"/>
    <property type="project" value="UniProtKB-SubCell"/>
</dbReference>
<keyword evidence="16" id="KW-0594">Phospholipid biosynthesis</keyword>
<evidence type="ECO:0000256" key="18">
    <source>
        <dbReference type="ARBA" id="ARBA00029893"/>
    </source>
</evidence>
<feature type="transmembrane region" description="Helical" evidence="24">
    <location>
        <begin position="50"/>
        <end position="68"/>
    </location>
</feature>
<dbReference type="Proteomes" id="UP000181898">
    <property type="component" value="Chromosome"/>
</dbReference>
<evidence type="ECO:0000256" key="15">
    <source>
        <dbReference type="ARBA" id="ARBA00023136"/>
    </source>
</evidence>
<evidence type="ECO:0000256" key="21">
    <source>
        <dbReference type="ARBA" id="ARBA00032396"/>
    </source>
</evidence>
<gene>
    <name evidence="25" type="ORF">LPB136_00610</name>
</gene>
<keyword evidence="12 25" id="KW-0548">Nucleotidyltransferase</keyword>
<dbReference type="GO" id="GO:0016024">
    <property type="term" value="P:CDP-diacylglycerol biosynthetic process"/>
    <property type="evidence" value="ECO:0007669"/>
    <property type="project" value="TreeGrafter"/>
</dbReference>
<name>A0A1L3JFW5_9FLAO</name>
<dbReference type="RefSeq" id="WP_072554285.1">
    <property type="nucleotide sequence ID" value="NZ_CP018155.1"/>
</dbReference>
<evidence type="ECO:0000256" key="17">
    <source>
        <dbReference type="ARBA" id="ARBA00023264"/>
    </source>
</evidence>
<evidence type="ECO:0000256" key="2">
    <source>
        <dbReference type="ARBA" id="ARBA00004651"/>
    </source>
</evidence>
<evidence type="ECO:0000256" key="10">
    <source>
        <dbReference type="ARBA" id="ARBA00022679"/>
    </source>
</evidence>
<keyword evidence="17" id="KW-1208">Phospholipid metabolism</keyword>
<feature type="transmembrane region" description="Helical" evidence="24">
    <location>
        <begin position="200"/>
        <end position="219"/>
    </location>
</feature>
<dbReference type="GO" id="GO:0004605">
    <property type="term" value="F:phosphatidate cytidylyltransferase activity"/>
    <property type="evidence" value="ECO:0007669"/>
    <property type="project" value="UniProtKB-EC"/>
</dbReference>
<comment type="pathway">
    <text evidence="4">Lipid metabolism.</text>
</comment>
<organism evidence="25 26">
    <name type="scientific">Tenacibaculum todarodis</name>
    <dbReference type="NCBI Taxonomy" id="1850252"/>
    <lineage>
        <taxon>Bacteria</taxon>
        <taxon>Pseudomonadati</taxon>
        <taxon>Bacteroidota</taxon>
        <taxon>Flavobacteriia</taxon>
        <taxon>Flavobacteriales</taxon>
        <taxon>Flavobacteriaceae</taxon>
        <taxon>Tenacibaculum</taxon>
    </lineage>
</organism>
<keyword evidence="9" id="KW-0444">Lipid biosynthesis</keyword>
<evidence type="ECO:0000256" key="8">
    <source>
        <dbReference type="ARBA" id="ARBA00022475"/>
    </source>
</evidence>
<evidence type="ECO:0000256" key="7">
    <source>
        <dbReference type="ARBA" id="ARBA00019373"/>
    </source>
</evidence>
<proteinExistence type="inferred from homology"/>
<feature type="transmembrane region" description="Helical" evidence="24">
    <location>
        <begin position="74"/>
        <end position="94"/>
    </location>
</feature>
<comment type="pathway">
    <text evidence="3">Phospholipid metabolism; CDP-diacylglycerol biosynthesis; CDP-diacylglycerol from sn-glycerol 3-phosphate: step 3/3.</text>
</comment>
<evidence type="ECO:0000313" key="25">
    <source>
        <dbReference type="EMBL" id="APG63963.1"/>
    </source>
</evidence>
<evidence type="ECO:0000256" key="14">
    <source>
        <dbReference type="ARBA" id="ARBA00023098"/>
    </source>
</evidence>
<dbReference type="PANTHER" id="PTHR46382">
    <property type="entry name" value="PHOSPHATIDATE CYTIDYLYLTRANSFERASE"/>
    <property type="match status" value="1"/>
</dbReference>
<keyword evidence="13 24" id="KW-1133">Transmembrane helix</keyword>
<evidence type="ECO:0000256" key="4">
    <source>
        <dbReference type="ARBA" id="ARBA00005189"/>
    </source>
</evidence>
<reference evidence="25 26" key="1">
    <citation type="submission" date="2016-11" db="EMBL/GenBank/DDBJ databases">
        <title>Tenacibaculum sp. LPB0136, isolated from marine environment.</title>
        <authorList>
            <person name="Kim E."/>
            <person name="Yi H."/>
        </authorList>
    </citation>
    <scope>NUCLEOTIDE SEQUENCE [LARGE SCALE GENOMIC DNA]</scope>
    <source>
        <strain evidence="25 26">LPB0136</strain>
    </source>
</reference>
<keyword evidence="10 25" id="KW-0808">Transferase</keyword>